<evidence type="ECO:0000313" key="3">
    <source>
        <dbReference type="EMBL" id="MBO1804198.1"/>
    </source>
</evidence>
<comment type="caution">
    <text evidence="3">The sequence shown here is derived from an EMBL/GenBank/DDBJ whole genome shotgun (WGS) entry which is preliminary data.</text>
</comment>
<organism evidence="3 4">
    <name type="scientific">Leucobacter ruminantium</name>
    <dbReference type="NCBI Taxonomy" id="1289170"/>
    <lineage>
        <taxon>Bacteria</taxon>
        <taxon>Bacillati</taxon>
        <taxon>Actinomycetota</taxon>
        <taxon>Actinomycetes</taxon>
        <taxon>Micrococcales</taxon>
        <taxon>Microbacteriaceae</taxon>
        <taxon>Leucobacter</taxon>
    </lineage>
</organism>
<dbReference type="RefSeq" id="WP_208044684.1">
    <property type="nucleotide sequence ID" value="NZ_JAGDYL010000003.1"/>
</dbReference>
<dbReference type="Pfam" id="PF19877">
    <property type="entry name" value="DUF6350"/>
    <property type="match status" value="1"/>
</dbReference>
<reference evidence="3" key="1">
    <citation type="submission" date="2021-03" db="EMBL/GenBank/DDBJ databases">
        <title>Leucobacter chromiisoli sp. nov., isolated from chromium-containing soil of chemical plant.</title>
        <authorList>
            <person name="Xu Z."/>
        </authorList>
    </citation>
    <scope>NUCLEOTIDE SEQUENCE</scope>
    <source>
        <strain evidence="3">A2</strain>
    </source>
</reference>
<evidence type="ECO:0000256" key="1">
    <source>
        <dbReference type="SAM" id="MobiDB-lite"/>
    </source>
</evidence>
<dbReference type="EMBL" id="JAGDYL010000003">
    <property type="protein sequence ID" value="MBO1804198.1"/>
    <property type="molecule type" value="Genomic_DNA"/>
</dbReference>
<name>A0A939LW05_9MICO</name>
<gene>
    <name evidence="3" type="ORF">J4H91_02545</name>
</gene>
<feature type="compositionally biased region" description="Acidic residues" evidence="1">
    <location>
        <begin position="512"/>
        <end position="533"/>
    </location>
</feature>
<dbReference type="AlphaFoldDB" id="A0A939LW05"/>
<dbReference type="Proteomes" id="UP000664398">
    <property type="component" value="Unassembled WGS sequence"/>
</dbReference>
<sequence>MRAVLTAVVAAIEAAAVALVGLAVVVVPAVLLWVITFSLAAEPGEVFGSAVGVWFLAHLVPLEFPVSAEAAVGLGLPQAAFEFPFSLAPLGITLITVALGARAGWRFGARGGAGAGGVLGGGLGFAAVAAVVSPVAGGVLARPVWAAVLAAAAFYAASSLCGFVVRAVREDHGWWRRLMRSVQRGIGSLGLPGDAAFPVRLGETFRLAAASLLALLGLASIGLAIALVAGYVQVATLSQALQLDGLGAFAVFLLQLALLPVFLIWAASWLTGAGFSVGIGSSATPFESLLGPMPALPLFGAIPQGWGSGGALAPALVVLVGAGVGAAFARRPLLRRTSWTAALSMAAAAGVITGLVCTGAGALARGAIGPDRLAEAGPHPWLLGGLAAAELGGGLLLGVAAGRWDGARLRAVLSGEHRGSGGSEDSGDGFDRAGLVDGADPAPSPGGEDQQATAPLGSVRRAGGSRTPWWKLGPRDAKADPATGGESWGDASHLLAEAQSDRSDGFSAGGDPADESTTEEYTTEEYTTEEYTTEEYAVETHATDGSAAPEATREPELFDIDAQDAEVAGESGEPGHGAGGDTAGPGTPVDPTALDEEELLRAYSWDGSPESAAEASPAGRRRRGWSLRRRSR</sequence>
<feature type="transmembrane region" description="Helical" evidence="2">
    <location>
        <begin position="46"/>
        <end position="64"/>
    </location>
</feature>
<evidence type="ECO:0000256" key="2">
    <source>
        <dbReference type="SAM" id="Phobius"/>
    </source>
</evidence>
<feature type="transmembrane region" description="Helical" evidence="2">
    <location>
        <begin position="144"/>
        <end position="168"/>
    </location>
</feature>
<dbReference type="InterPro" id="IPR045931">
    <property type="entry name" value="DUF6350"/>
</dbReference>
<feature type="transmembrane region" description="Helical" evidence="2">
    <location>
        <begin position="246"/>
        <end position="266"/>
    </location>
</feature>
<feature type="region of interest" description="Disordered" evidence="1">
    <location>
        <begin position="563"/>
        <end position="632"/>
    </location>
</feature>
<feature type="transmembrane region" description="Helical" evidence="2">
    <location>
        <begin position="341"/>
        <end position="361"/>
    </location>
</feature>
<keyword evidence="2" id="KW-0472">Membrane</keyword>
<feature type="transmembrane region" description="Helical" evidence="2">
    <location>
        <begin position="113"/>
        <end position="132"/>
    </location>
</feature>
<feature type="transmembrane region" description="Helical" evidence="2">
    <location>
        <begin position="273"/>
        <end position="291"/>
    </location>
</feature>
<keyword evidence="2" id="KW-1133">Transmembrane helix</keyword>
<feature type="compositionally biased region" description="Low complexity" evidence="1">
    <location>
        <begin position="607"/>
        <end position="618"/>
    </location>
</feature>
<feature type="transmembrane region" description="Helical" evidence="2">
    <location>
        <begin position="381"/>
        <end position="401"/>
    </location>
</feature>
<feature type="compositionally biased region" description="Gly residues" evidence="1">
    <location>
        <begin position="572"/>
        <end position="583"/>
    </location>
</feature>
<feature type="transmembrane region" description="Helical" evidence="2">
    <location>
        <begin position="6"/>
        <end position="34"/>
    </location>
</feature>
<feature type="region of interest" description="Disordered" evidence="1">
    <location>
        <begin position="415"/>
        <end position="533"/>
    </location>
</feature>
<keyword evidence="2" id="KW-0812">Transmembrane</keyword>
<feature type="transmembrane region" description="Helical" evidence="2">
    <location>
        <begin position="84"/>
        <end position="101"/>
    </location>
</feature>
<protein>
    <submittedName>
        <fullName evidence="3">Uncharacterized protein</fullName>
    </submittedName>
</protein>
<feature type="compositionally biased region" description="Basic residues" evidence="1">
    <location>
        <begin position="619"/>
        <end position="632"/>
    </location>
</feature>
<feature type="transmembrane region" description="Helical" evidence="2">
    <location>
        <begin position="207"/>
        <end position="234"/>
    </location>
</feature>
<keyword evidence="4" id="KW-1185">Reference proteome</keyword>
<evidence type="ECO:0000313" key="4">
    <source>
        <dbReference type="Proteomes" id="UP000664398"/>
    </source>
</evidence>
<proteinExistence type="predicted"/>
<accession>A0A939LW05</accession>
<feature type="transmembrane region" description="Helical" evidence="2">
    <location>
        <begin position="311"/>
        <end position="329"/>
    </location>
</feature>